<name>A0A1S6U5Z1_9BACT</name>
<organism evidence="1 2">
    <name type="scientific">Campylobacter pinnipediorum subsp. caledonicus</name>
    <dbReference type="NCBI Taxonomy" id="1874362"/>
    <lineage>
        <taxon>Bacteria</taxon>
        <taxon>Pseudomonadati</taxon>
        <taxon>Campylobacterota</taxon>
        <taxon>Epsilonproteobacteria</taxon>
        <taxon>Campylobacterales</taxon>
        <taxon>Campylobacteraceae</taxon>
        <taxon>Campylobacter</taxon>
    </lineage>
</organism>
<reference evidence="2" key="1">
    <citation type="submission" date="2016-09" db="EMBL/GenBank/DDBJ databases">
        <title>Comparative genomics of the Campylobacter concisus group.</title>
        <authorList>
            <person name="Miller W.G."/>
            <person name="Yee E."/>
            <person name="Chapman M.H."/>
            <person name="Huynh S."/>
            <person name="Bono J.L."/>
            <person name="On S.L.W."/>
            <person name="StLeger J."/>
            <person name="Foster G."/>
            <person name="Parker C.T."/>
        </authorList>
    </citation>
    <scope>NUCLEOTIDE SEQUENCE [LARGE SCALE GENOMIC DNA]</scope>
    <source>
        <strain evidence="2">RM18021</strain>
    </source>
</reference>
<sequence length="221" mass="25780">MIQSVTNLNQFFEEPADGYYLFNGNIYKKIGEISLYIDNNTYENISMLNTKYRIIFVKTSLITAVDLKDNKDFIESTFFDSEGFPSRVPAISSSGLSLPLLTPVKLKGFDFWFCIASSFMLYIDNNTEILCYVPETSLLDCFGKLYNLSVACPASLITEYKTGELFPYWFFFNIYSSFGLPFKKDHFLKVLADKKDFLSFEEFKSYDEEYYSLYSWADYFE</sequence>
<keyword evidence="2" id="KW-1185">Reference proteome</keyword>
<evidence type="ECO:0000313" key="2">
    <source>
        <dbReference type="Proteomes" id="UP000190868"/>
    </source>
</evidence>
<accession>A0A1S6U5Z1</accession>
<dbReference type="EMBL" id="CP017258">
    <property type="protein sequence ID" value="AQW87154.1"/>
    <property type="molecule type" value="Genomic_DNA"/>
</dbReference>
<dbReference type="Proteomes" id="UP000190868">
    <property type="component" value="Chromosome"/>
</dbReference>
<dbReference type="AlphaFoldDB" id="A0A1S6U5Z1"/>
<evidence type="ECO:0000313" key="1">
    <source>
        <dbReference type="EMBL" id="AQW87154.1"/>
    </source>
</evidence>
<gene>
    <name evidence="1" type="ORF">CPIN18021_0307</name>
</gene>
<protein>
    <submittedName>
        <fullName evidence="1">Uncharacterized protein</fullName>
    </submittedName>
</protein>
<proteinExistence type="predicted"/>
<dbReference type="RefSeq" id="WP_078424258.1">
    <property type="nucleotide sequence ID" value="NZ_CP017258.1"/>
</dbReference>